<evidence type="ECO:0000256" key="6">
    <source>
        <dbReference type="ARBA" id="ARBA00023098"/>
    </source>
</evidence>
<dbReference type="EC" id="3.1.1.5" evidence="2 10"/>
<dbReference type="GO" id="GO:0004623">
    <property type="term" value="F:phospholipase A2 activity"/>
    <property type="evidence" value="ECO:0007669"/>
    <property type="project" value="TreeGrafter"/>
</dbReference>
<evidence type="ECO:0000259" key="11">
    <source>
        <dbReference type="PROSITE" id="PS51210"/>
    </source>
</evidence>
<keyword evidence="5 9" id="KW-0442">Lipid degradation</keyword>
<feature type="domain" description="PLA2c" evidence="11">
    <location>
        <begin position="41"/>
        <end position="595"/>
    </location>
</feature>
<accession>A0A1E3NSQ1</accession>
<dbReference type="SUPFAM" id="SSF52151">
    <property type="entry name" value="FabD/lysophospholipase-like"/>
    <property type="match status" value="1"/>
</dbReference>
<comment type="similarity">
    <text evidence="1 10">Belongs to the lysophospholipase family.</text>
</comment>
<dbReference type="InterPro" id="IPR002642">
    <property type="entry name" value="LysoPLipase_cat_dom"/>
</dbReference>
<dbReference type="EMBL" id="KV454001">
    <property type="protein sequence ID" value="ODQ48603.1"/>
    <property type="molecule type" value="Genomic_DNA"/>
</dbReference>
<evidence type="ECO:0000256" key="1">
    <source>
        <dbReference type="ARBA" id="ARBA00008780"/>
    </source>
</evidence>
<gene>
    <name evidence="12" type="ORF">PICMEDRAFT_14149</name>
</gene>
<dbReference type="SMART" id="SM00022">
    <property type="entry name" value="PLAc"/>
    <property type="match status" value="1"/>
</dbReference>
<evidence type="ECO:0000256" key="9">
    <source>
        <dbReference type="PROSITE-ProRule" id="PRU00555"/>
    </source>
</evidence>
<evidence type="ECO:0000313" key="13">
    <source>
        <dbReference type="Proteomes" id="UP000094455"/>
    </source>
</evidence>
<dbReference type="GO" id="GO:0005829">
    <property type="term" value="C:cytosol"/>
    <property type="evidence" value="ECO:0007669"/>
    <property type="project" value="TreeGrafter"/>
</dbReference>
<dbReference type="PANTHER" id="PTHR10728:SF33">
    <property type="entry name" value="LYSOPHOSPHOLIPASE 1-RELATED"/>
    <property type="match status" value="1"/>
</dbReference>
<feature type="chain" id="PRO_5009027327" description="Lysophospholipase" evidence="10">
    <location>
        <begin position="20"/>
        <end position="704"/>
    </location>
</feature>
<dbReference type="AlphaFoldDB" id="A0A1E3NSQ1"/>
<evidence type="ECO:0000256" key="4">
    <source>
        <dbReference type="ARBA" id="ARBA00022801"/>
    </source>
</evidence>
<dbReference type="OrthoDB" id="4084751at2759"/>
<evidence type="ECO:0000256" key="2">
    <source>
        <dbReference type="ARBA" id="ARBA00013274"/>
    </source>
</evidence>
<evidence type="ECO:0000256" key="7">
    <source>
        <dbReference type="ARBA" id="ARBA00023180"/>
    </source>
</evidence>
<dbReference type="GO" id="GO:0004622">
    <property type="term" value="F:phosphatidylcholine lysophospholipase activity"/>
    <property type="evidence" value="ECO:0007669"/>
    <property type="project" value="UniProtKB-EC"/>
</dbReference>
<name>A0A1E3NSQ1_9ASCO</name>
<evidence type="ECO:0000256" key="8">
    <source>
        <dbReference type="ARBA" id="ARBA00059407"/>
    </source>
</evidence>
<keyword evidence="7" id="KW-0325">Glycoprotein</keyword>
<dbReference type="STRING" id="763406.A0A1E3NSQ1"/>
<keyword evidence="4 9" id="KW-0378">Hydrolase</keyword>
<evidence type="ECO:0000256" key="5">
    <source>
        <dbReference type="ARBA" id="ARBA00022963"/>
    </source>
</evidence>
<dbReference type="PANTHER" id="PTHR10728">
    <property type="entry name" value="CYTOSOLIC PHOSPHOLIPASE A2"/>
    <property type="match status" value="1"/>
</dbReference>
<dbReference type="Gene3D" id="3.40.1090.10">
    <property type="entry name" value="Cytosolic phospholipase A2 catalytic domain"/>
    <property type="match status" value="1"/>
</dbReference>
<dbReference type="RefSeq" id="XP_019019716.1">
    <property type="nucleotide sequence ID" value="XM_019160246.1"/>
</dbReference>
<evidence type="ECO:0000313" key="12">
    <source>
        <dbReference type="EMBL" id="ODQ48603.1"/>
    </source>
</evidence>
<dbReference type="GO" id="GO:0005783">
    <property type="term" value="C:endoplasmic reticulum"/>
    <property type="evidence" value="ECO:0007669"/>
    <property type="project" value="TreeGrafter"/>
</dbReference>
<dbReference type="Proteomes" id="UP000094455">
    <property type="component" value="Unassembled WGS sequence"/>
</dbReference>
<dbReference type="Pfam" id="PF01735">
    <property type="entry name" value="PLA2_B"/>
    <property type="match status" value="1"/>
</dbReference>
<feature type="signal peptide" evidence="10">
    <location>
        <begin position="1"/>
        <end position="19"/>
    </location>
</feature>
<keyword evidence="13" id="KW-1185">Reference proteome</keyword>
<protein>
    <recommendedName>
        <fullName evidence="2 10">Lysophospholipase</fullName>
        <ecNumber evidence="2 10">3.1.1.5</ecNumber>
    </recommendedName>
</protein>
<dbReference type="GeneID" id="30176933"/>
<dbReference type="PROSITE" id="PS51210">
    <property type="entry name" value="PLA2C"/>
    <property type="match status" value="1"/>
</dbReference>
<keyword evidence="3 10" id="KW-0732">Signal</keyword>
<dbReference type="GO" id="GO:0005576">
    <property type="term" value="C:extracellular region"/>
    <property type="evidence" value="ECO:0007669"/>
    <property type="project" value="TreeGrafter"/>
</dbReference>
<organism evidence="12 13">
    <name type="scientific">Pichia membranifaciens NRRL Y-2026</name>
    <dbReference type="NCBI Taxonomy" id="763406"/>
    <lineage>
        <taxon>Eukaryota</taxon>
        <taxon>Fungi</taxon>
        <taxon>Dikarya</taxon>
        <taxon>Ascomycota</taxon>
        <taxon>Saccharomycotina</taxon>
        <taxon>Pichiomycetes</taxon>
        <taxon>Pichiales</taxon>
        <taxon>Pichiaceae</taxon>
        <taxon>Pichia</taxon>
    </lineage>
</organism>
<sequence length="704" mass="76885">MMVKQLIPAAVMLASAASAWSPTDSYAPGIVECPDYLDDKDADNRVGFLRQADGISDEEHEWMQARDNVTFDNLKLFLSSVNLTDLDTDDFLDKVRKNSSARAPRIGLSFSGGGYRAMLCAAGEIAGLDNRTVGASSHGLPLLGATSYVSGLSGGSWFLSSLVFNNWTSVQDIIDQNGQDNAIWDLEHKMLDPYGINIVKDAKYWDHIKDAVDAKRDAGFNVSMTDPWGRGLSHQFFPGLDDFGESMTFTSLRDWEVFTNHSMPFPIIVSDGRTPGRKIINSNSTVFEFNPYELGSWDPYVDSFADLKYVGTPMDGGKPSGNGSCWAGLDNTGFVFGTSSTLFNQFLLQLNTTSLSGLAYSAAKSFLTDLDNDNNDIAPWTPNPFYNSPYGSSKSIKSADTLYLVDGGEDQQNIPLYPLLSDDREVDVIFAYDNSADTNQNWPSGSSLVYTYERQFSNASANFSFPYVPGVDTFLHNNLTARPTFFGCYASNLTSLMKEVNTTYVPPLVVYTANRPWTFESNTSTFKLKYDDDDKLSMIQNGFAVSTYNNLTIDEDFPKCVACAILQRSKERMGVEMGAECKKCFSDYCWDGSTYTYDNDSLPNDFTKTGRFNNTIDEPNSSEILKMSGSDAPASATADVIVSSTDDSGKIAASTLSASSVSSSSVSSIASSSHSNGAAAAFNVGTSSNWVSMVTLVMSWLALV</sequence>
<dbReference type="FunFam" id="3.40.1090.10:FF:000010">
    <property type="entry name" value="Lysophospholipase"/>
    <property type="match status" value="1"/>
</dbReference>
<comment type="catalytic activity">
    <reaction evidence="10">
        <text>a 1-acyl-sn-glycero-3-phosphocholine + H2O = sn-glycerol 3-phosphocholine + a fatty acid + H(+)</text>
        <dbReference type="Rhea" id="RHEA:15177"/>
        <dbReference type="ChEBI" id="CHEBI:15377"/>
        <dbReference type="ChEBI" id="CHEBI:15378"/>
        <dbReference type="ChEBI" id="CHEBI:16870"/>
        <dbReference type="ChEBI" id="CHEBI:28868"/>
        <dbReference type="ChEBI" id="CHEBI:58168"/>
        <dbReference type="EC" id="3.1.1.5"/>
    </reaction>
</comment>
<evidence type="ECO:0000256" key="3">
    <source>
        <dbReference type="ARBA" id="ARBA00022729"/>
    </source>
</evidence>
<keyword evidence="6 9" id="KW-0443">Lipid metabolism</keyword>
<dbReference type="InterPro" id="IPR016035">
    <property type="entry name" value="Acyl_Trfase/lysoPLipase"/>
</dbReference>
<reference evidence="12 13" key="1">
    <citation type="journal article" date="2016" name="Proc. Natl. Acad. Sci. U.S.A.">
        <title>Comparative genomics of biotechnologically important yeasts.</title>
        <authorList>
            <person name="Riley R."/>
            <person name="Haridas S."/>
            <person name="Wolfe K.H."/>
            <person name="Lopes M.R."/>
            <person name="Hittinger C.T."/>
            <person name="Goeker M."/>
            <person name="Salamov A.A."/>
            <person name="Wisecaver J.H."/>
            <person name="Long T.M."/>
            <person name="Calvey C.H."/>
            <person name="Aerts A.L."/>
            <person name="Barry K.W."/>
            <person name="Choi C."/>
            <person name="Clum A."/>
            <person name="Coughlan A.Y."/>
            <person name="Deshpande S."/>
            <person name="Douglass A.P."/>
            <person name="Hanson S.J."/>
            <person name="Klenk H.-P."/>
            <person name="LaButti K.M."/>
            <person name="Lapidus A."/>
            <person name="Lindquist E.A."/>
            <person name="Lipzen A.M."/>
            <person name="Meier-Kolthoff J.P."/>
            <person name="Ohm R.A."/>
            <person name="Otillar R.P."/>
            <person name="Pangilinan J.L."/>
            <person name="Peng Y."/>
            <person name="Rokas A."/>
            <person name="Rosa C.A."/>
            <person name="Scheuner C."/>
            <person name="Sibirny A.A."/>
            <person name="Slot J.C."/>
            <person name="Stielow J.B."/>
            <person name="Sun H."/>
            <person name="Kurtzman C.P."/>
            <person name="Blackwell M."/>
            <person name="Grigoriev I.V."/>
            <person name="Jeffries T.W."/>
        </authorList>
    </citation>
    <scope>NUCLEOTIDE SEQUENCE [LARGE SCALE GENOMIC DNA]</scope>
    <source>
        <strain evidence="12 13">NRRL Y-2026</strain>
    </source>
</reference>
<dbReference type="GO" id="GO:0005886">
    <property type="term" value="C:plasma membrane"/>
    <property type="evidence" value="ECO:0007669"/>
    <property type="project" value="TreeGrafter"/>
</dbReference>
<dbReference type="GO" id="GO:0046475">
    <property type="term" value="P:glycerophospholipid catabolic process"/>
    <property type="evidence" value="ECO:0007669"/>
    <property type="project" value="TreeGrafter"/>
</dbReference>
<comment type="function">
    <text evidence="8">Catalyzes the release of fatty acids from lysophospholipids. Phospholipase B may well contribute to pathogenicity by abetting the fungus in damaging and traversing host cell membranes, processes which likely increase the rapidity of disseminated infection.</text>
</comment>
<evidence type="ECO:0000256" key="10">
    <source>
        <dbReference type="RuleBase" id="RU362103"/>
    </source>
</evidence>
<proteinExistence type="inferred from homology"/>